<dbReference type="OrthoDB" id="185373at2759"/>
<evidence type="ECO:0000313" key="3">
    <source>
        <dbReference type="Proteomes" id="UP001140094"/>
    </source>
</evidence>
<accession>A0A9W8HWI1</accession>
<comment type="caution">
    <text evidence="2">The sequence shown here is derived from an EMBL/GenBank/DDBJ whole genome shotgun (WGS) entry which is preliminary data.</text>
</comment>
<dbReference type="SUPFAM" id="SSF48452">
    <property type="entry name" value="TPR-like"/>
    <property type="match status" value="1"/>
</dbReference>
<proteinExistence type="predicted"/>
<name>A0A9W8HWI1_9FUNG</name>
<dbReference type="Pfam" id="PF01535">
    <property type="entry name" value="PPR"/>
    <property type="match status" value="1"/>
</dbReference>
<dbReference type="Gene3D" id="1.25.40.10">
    <property type="entry name" value="Tetratricopeptide repeat domain"/>
    <property type="match status" value="2"/>
</dbReference>
<evidence type="ECO:0000256" key="1">
    <source>
        <dbReference type="ARBA" id="ARBA00022737"/>
    </source>
</evidence>
<dbReference type="Proteomes" id="UP001140094">
    <property type="component" value="Unassembled WGS sequence"/>
</dbReference>
<organism evidence="2 3">
    <name type="scientific">Coemansia guatemalensis</name>
    <dbReference type="NCBI Taxonomy" id="2761395"/>
    <lineage>
        <taxon>Eukaryota</taxon>
        <taxon>Fungi</taxon>
        <taxon>Fungi incertae sedis</taxon>
        <taxon>Zoopagomycota</taxon>
        <taxon>Kickxellomycotina</taxon>
        <taxon>Kickxellomycetes</taxon>
        <taxon>Kickxellales</taxon>
        <taxon>Kickxellaceae</taxon>
        <taxon>Coemansia</taxon>
    </lineage>
</organism>
<keyword evidence="1" id="KW-0677">Repeat</keyword>
<evidence type="ECO:0000313" key="2">
    <source>
        <dbReference type="EMBL" id="KAJ2802574.1"/>
    </source>
</evidence>
<sequence>MVEEALDRYAKGIRLISEYDMGVHGSQLKPNCGGIGMSELVGNLIQVSHRLAEAICCYAVQCIQGGQLSEATNALVMATEIDCTYDPGHLLSATVLARLQKHTLGKKDMEAICMAILRIRAVRSFPERFMSAMVGALYRRKSYDMVELCESRLTRNNISASIARLSLLSIRKQQLSQMSQRPDRETRRVSHKDLRMLGRSEYLEAVDVCAFCRRARRIVDMLWQSDHRSVTEAHLTKLLEIELSSVDQAAMLPRELDLWLRSFIHYDIRPSVKTFTVVTNAYFVHGDHQFAWSIFQGMRHGSIQKISRLDGRIVDIELPQPNSVTLAMVASHTWSESNQGMDALTFEELLASMEMRGKVQNRLVTSAVSALVNSNRLGDAEQTWIRYGCRCALSESGGQPANIWALTKLALGYARAGDVEKAAAFLHEACRYRFTESSQNKVGGDGTALYFSVAFNAVLCSAIRSSSQSKLRRDVAMRRDLYLLRLASQYHIPLDTTTYNVLLAALSQLVRQDAGDRNELAHSMQRLYYRMVSQGVAPDDTTITHLIPLWVHLGKRDMAISYWSLCSRHRPPRKVGQIRRHVVAMARHWNLVDKTLDIINQ</sequence>
<gene>
    <name evidence="2" type="ORF">H4R20_003228</name>
</gene>
<keyword evidence="3" id="KW-1185">Reference proteome</keyword>
<protein>
    <submittedName>
        <fullName evidence="2">Uncharacterized protein</fullName>
    </submittedName>
</protein>
<dbReference type="InterPro" id="IPR011990">
    <property type="entry name" value="TPR-like_helical_dom_sf"/>
</dbReference>
<dbReference type="EMBL" id="JANBUO010000640">
    <property type="protein sequence ID" value="KAJ2802574.1"/>
    <property type="molecule type" value="Genomic_DNA"/>
</dbReference>
<dbReference type="InterPro" id="IPR002885">
    <property type="entry name" value="PPR_rpt"/>
</dbReference>
<dbReference type="InterPro" id="IPR051222">
    <property type="entry name" value="PPR/CCM1_RNA-binding"/>
</dbReference>
<reference evidence="2" key="1">
    <citation type="submission" date="2022-07" db="EMBL/GenBank/DDBJ databases">
        <title>Phylogenomic reconstructions and comparative analyses of Kickxellomycotina fungi.</title>
        <authorList>
            <person name="Reynolds N.K."/>
            <person name="Stajich J.E."/>
            <person name="Barry K."/>
            <person name="Grigoriev I.V."/>
            <person name="Crous P."/>
            <person name="Smith M.E."/>
        </authorList>
    </citation>
    <scope>NUCLEOTIDE SEQUENCE</scope>
    <source>
        <strain evidence="2">NRRL 1565</strain>
    </source>
</reference>
<dbReference type="PANTHER" id="PTHR47942">
    <property type="entry name" value="TETRATRICOPEPTIDE REPEAT (TPR)-LIKE SUPERFAMILY PROTEIN-RELATED"/>
    <property type="match status" value="1"/>
</dbReference>
<dbReference type="AlphaFoldDB" id="A0A9W8HWI1"/>